<feature type="region of interest" description="Disordered" evidence="1">
    <location>
        <begin position="99"/>
        <end position="120"/>
    </location>
</feature>
<evidence type="ECO:0000313" key="2">
    <source>
        <dbReference type="EMBL" id="KAK3612038.1"/>
    </source>
</evidence>
<evidence type="ECO:0000256" key="1">
    <source>
        <dbReference type="SAM" id="MobiDB-lite"/>
    </source>
</evidence>
<reference evidence="2" key="2">
    <citation type="journal article" date="2021" name="Genome Biol. Evol.">
        <title>Developing a high-quality reference genome for a parasitic bivalve with doubly uniparental inheritance (Bivalvia: Unionida).</title>
        <authorList>
            <person name="Smith C.H."/>
        </authorList>
    </citation>
    <scope>NUCLEOTIDE SEQUENCE</scope>
    <source>
        <strain evidence="2">CHS0354</strain>
        <tissue evidence="2">Mantle</tissue>
    </source>
</reference>
<evidence type="ECO:0000313" key="3">
    <source>
        <dbReference type="Proteomes" id="UP001195483"/>
    </source>
</evidence>
<protein>
    <submittedName>
        <fullName evidence="2">Uncharacterized protein</fullName>
    </submittedName>
</protein>
<dbReference type="EMBL" id="JAEAOA010001325">
    <property type="protein sequence ID" value="KAK3612038.1"/>
    <property type="molecule type" value="Genomic_DNA"/>
</dbReference>
<comment type="caution">
    <text evidence="2">The sequence shown here is derived from an EMBL/GenBank/DDBJ whole genome shotgun (WGS) entry which is preliminary data.</text>
</comment>
<reference evidence="2" key="1">
    <citation type="journal article" date="2021" name="Genome Biol. Evol.">
        <title>A High-Quality Reference Genome for a Parasitic Bivalve with Doubly Uniparental Inheritance (Bivalvia: Unionida).</title>
        <authorList>
            <person name="Smith C.H."/>
        </authorList>
    </citation>
    <scope>NUCLEOTIDE SEQUENCE</scope>
    <source>
        <strain evidence="2">CHS0354</strain>
    </source>
</reference>
<organism evidence="2 3">
    <name type="scientific">Potamilus streckersoni</name>
    <dbReference type="NCBI Taxonomy" id="2493646"/>
    <lineage>
        <taxon>Eukaryota</taxon>
        <taxon>Metazoa</taxon>
        <taxon>Spiralia</taxon>
        <taxon>Lophotrochozoa</taxon>
        <taxon>Mollusca</taxon>
        <taxon>Bivalvia</taxon>
        <taxon>Autobranchia</taxon>
        <taxon>Heteroconchia</taxon>
        <taxon>Palaeoheterodonta</taxon>
        <taxon>Unionida</taxon>
        <taxon>Unionoidea</taxon>
        <taxon>Unionidae</taxon>
        <taxon>Ambleminae</taxon>
        <taxon>Lampsilini</taxon>
        <taxon>Potamilus</taxon>
    </lineage>
</organism>
<proteinExistence type="predicted"/>
<dbReference type="Proteomes" id="UP001195483">
    <property type="component" value="Unassembled WGS sequence"/>
</dbReference>
<reference evidence="2" key="3">
    <citation type="submission" date="2023-05" db="EMBL/GenBank/DDBJ databases">
        <authorList>
            <person name="Smith C.H."/>
        </authorList>
    </citation>
    <scope>NUCLEOTIDE SEQUENCE</scope>
    <source>
        <strain evidence="2">CHS0354</strain>
        <tissue evidence="2">Mantle</tissue>
    </source>
</reference>
<name>A0AAE0TMM6_9BIVA</name>
<accession>A0AAE0TMM6</accession>
<dbReference type="AlphaFoldDB" id="A0AAE0TMM6"/>
<gene>
    <name evidence="2" type="ORF">CHS0354_021717</name>
</gene>
<keyword evidence="3" id="KW-1185">Reference proteome</keyword>
<sequence length="142" mass="16499">MSMCAGKVVSMVHAEWNMFLEKLKVAVHEMFSDLSVKDLRRKHTHNLLQIVTRVASVSEEDAKKVITIEMMTKLHRLKKAFGRGLKKIHQKLLKIHGEVIPEPQETDQGKRNRQKKRLQKERSVENFLYDGACPVKRAKLQN</sequence>